<dbReference type="AlphaFoldDB" id="D2MNQ9"/>
<comment type="catalytic activity">
    <reaction evidence="8">
        <text>2-C-methyl-D-erythritol 4-phosphate + NADP(+) = 1-deoxy-D-xylulose 5-phosphate + NADPH + H(+)</text>
        <dbReference type="Rhea" id="RHEA:13717"/>
        <dbReference type="ChEBI" id="CHEBI:15378"/>
        <dbReference type="ChEBI" id="CHEBI:57783"/>
        <dbReference type="ChEBI" id="CHEBI:57792"/>
        <dbReference type="ChEBI" id="CHEBI:58262"/>
        <dbReference type="ChEBI" id="CHEBI:58349"/>
        <dbReference type="EC" id="1.1.1.267"/>
    </reaction>
    <physiologicalReaction direction="right-to-left" evidence="8">
        <dbReference type="Rhea" id="RHEA:13719"/>
    </physiologicalReaction>
</comment>
<dbReference type="GO" id="GO:0070402">
    <property type="term" value="F:NADPH binding"/>
    <property type="evidence" value="ECO:0007669"/>
    <property type="project" value="InterPro"/>
</dbReference>
<keyword evidence="7 9" id="KW-0414">Isoprene biosynthesis</keyword>
<dbReference type="HAMAP" id="MF_00183">
    <property type="entry name" value="DXP_reductoisom"/>
    <property type="match status" value="1"/>
</dbReference>
<dbReference type="FunFam" id="3.40.50.720:FF:000045">
    <property type="entry name" value="1-deoxy-D-xylulose 5-phosphate reductoisomerase"/>
    <property type="match status" value="1"/>
</dbReference>
<dbReference type="Proteomes" id="UP000005017">
    <property type="component" value="Unassembled WGS sequence"/>
</dbReference>
<feature type="binding site" evidence="9">
    <location>
        <position position="121"/>
    </location>
    <ligand>
        <name>1-deoxy-D-xylulose 5-phosphate</name>
        <dbReference type="ChEBI" id="CHEBI:57792"/>
    </ligand>
</feature>
<evidence type="ECO:0000259" key="12">
    <source>
        <dbReference type="Pfam" id="PF13288"/>
    </source>
</evidence>
<evidence type="ECO:0000256" key="4">
    <source>
        <dbReference type="ARBA" id="ARBA00022857"/>
    </source>
</evidence>
<feature type="binding site" evidence="9">
    <location>
        <position position="217"/>
    </location>
    <ligand>
        <name>1-deoxy-D-xylulose 5-phosphate</name>
        <dbReference type="ChEBI" id="CHEBI:57792"/>
    </ligand>
</feature>
<dbReference type="Gene3D" id="3.40.50.720">
    <property type="entry name" value="NAD(P)-binding Rossmann-like Domain"/>
    <property type="match status" value="1"/>
</dbReference>
<dbReference type="NCBIfam" id="TIGR00243">
    <property type="entry name" value="Dxr"/>
    <property type="match status" value="1"/>
</dbReference>
<evidence type="ECO:0000256" key="6">
    <source>
        <dbReference type="ARBA" id="ARBA00023211"/>
    </source>
</evidence>
<dbReference type="GO" id="GO:0030145">
    <property type="term" value="F:manganese ion binding"/>
    <property type="evidence" value="ECO:0007669"/>
    <property type="project" value="TreeGrafter"/>
</dbReference>
<feature type="binding site" evidence="9">
    <location>
        <position position="195"/>
    </location>
    <ligand>
        <name>1-deoxy-D-xylulose 5-phosphate</name>
        <dbReference type="ChEBI" id="CHEBI:57792"/>
    </ligand>
</feature>
<evidence type="ECO:0000256" key="3">
    <source>
        <dbReference type="ARBA" id="ARBA00022723"/>
    </source>
</evidence>
<dbReference type="InterPro" id="IPR036291">
    <property type="entry name" value="NAD(P)-bd_dom_sf"/>
</dbReference>
<comment type="similarity">
    <text evidence="2 9">Belongs to the DXR family.</text>
</comment>
<dbReference type="eggNOG" id="COG0743">
    <property type="taxonomic scope" value="Bacteria"/>
</dbReference>
<evidence type="ECO:0000313" key="14">
    <source>
        <dbReference type="Proteomes" id="UP000005017"/>
    </source>
</evidence>
<dbReference type="GO" id="GO:0051484">
    <property type="term" value="P:isopentenyl diphosphate biosynthetic process, methylerythritol 4-phosphate pathway involved in terpenoid biosynthetic process"/>
    <property type="evidence" value="ECO:0007669"/>
    <property type="project" value="UniProtKB-ARBA"/>
</dbReference>
<evidence type="ECO:0000256" key="8">
    <source>
        <dbReference type="ARBA" id="ARBA00048543"/>
    </source>
</evidence>
<dbReference type="PANTHER" id="PTHR30525">
    <property type="entry name" value="1-DEOXY-D-XYLULOSE 5-PHOSPHATE REDUCTOISOMERASE"/>
    <property type="match status" value="1"/>
</dbReference>
<evidence type="ECO:0000259" key="11">
    <source>
        <dbReference type="Pfam" id="PF08436"/>
    </source>
</evidence>
<dbReference type="InterPro" id="IPR036169">
    <property type="entry name" value="DXPR_C_sf"/>
</dbReference>
<feature type="domain" description="DXP reductoisomerase C-terminal" evidence="12">
    <location>
        <begin position="257"/>
        <end position="373"/>
    </location>
</feature>
<keyword evidence="6 9" id="KW-0464">Manganese</keyword>
<feature type="binding site" evidence="9">
    <location>
        <position position="122"/>
    </location>
    <ligand>
        <name>NADPH</name>
        <dbReference type="ChEBI" id="CHEBI:57783"/>
    </ligand>
</feature>
<dbReference type="GO" id="GO:0016853">
    <property type="term" value="F:isomerase activity"/>
    <property type="evidence" value="ECO:0007669"/>
    <property type="project" value="UniProtKB-KW"/>
</dbReference>
<evidence type="ECO:0000256" key="1">
    <source>
        <dbReference type="ARBA" id="ARBA00005094"/>
    </source>
</evidence>
<feature type="binding site" evidence="9">
    <location>
        <position position="12"/>
    </location>
    <ligand>
        <name>NADPH</name>
        <dbReference type="ChEBI" id="CHEBI:57783"/>
    </ligand>
</feature>
<comment type="cofactor">
    <cofactor evidence="9">
        <name>Mg(2+)</name>
        <dbReference type="ChEBI" id="CHEBI:18420"/>
    </cofactor>
    <cofactor evidence="9">
        <name>Mn(2+)</name>
        <dbReference type="ChEBI" id="CHEBI:29035"/>
    </cofactor>
</comment>
<dbReference type="PANTHER" id="PTHR30525:SF0">
    <property type="entry name" value="1-DEOXY-D-XYLULOSE 5-PHOSPHATE REDUCTOISOMERASE, CHLOROPLASTIC"/>
    <property type="match status" value="1"/>
</dbReference>
<feature type="binding site" evidence="9">
    <location>
        <position position="208"/>
    </location>
    <ligand>
        <name>1-deoxy-D-xylulose 5-phosphate</name>
        <dbReference type="ChEBI" id="CHEBI:57792"/>
    </ligand>
</feature>
<keyword evidence="5 9" id="KW-0560">Oxidoreductase</keyword>
<evidence type="ECO:0000259" key="10">
    <source>
        <dbReference type="Pfam" id="PF02670"/>
    </source>
</evidence>
<sequence length="383" mass="43421">MKRLVLLGASGSIGEQTLDVIKQYPNEFELVALSVGHRLSCLQKAIADHPELKVICVQEEKDALSLKKDYPHLEITYGDDGLKLLSEMDYDVLVNALVGFVGFYPTVYALESGHDVALANKESLVVGGEVIQSILEKTGKKLYPIDSEHSAIFQCLQGENPKEVKHLWITASGGSFRELTREELKNVCVKQALNHPNWKMGAKITVDSATMMNKGFEVIEAHYLFGLPYDQIKVVLHPQSIVHSMVEFQDHSFMAQLGSADMRLPIQYALSYPNRWDLKQDYPFDPSLGVNLSFQEIDFVRFPLLRLAYEVGEKRGNQPILMNAANEVANLAFREGKLSFLDIENCIQDCLNYFPFETISTKEEVFHIHQEATSYCQKKWRKQ</sequence>
<keyword evidence="9" id="KW-0460">Magnesium</keyword>
<dbReference type="Gene3D" id="1.10.1740.10">
    <property type="match status" value="1"/>
</dbReference>
<feature type="binding site" evidence="9">
    <location>
        <position position="214"/>
    </location>
    <ligand>
        <name>1-deoxy-D-xylulose 5-phosphate</name>
        <dbReference type="ChEBI" id="CHEBI:57792"/>
    </ligand>
</feature>
<dbReference type="SUPFAM" id="SSF51735">
    <property type="entry name" value="NAD(P)-binding Rossmann-fold domains"/>
    <property type="match status" value="1"/>
</dbReference>
<comment type="caution">
    <text evidence="9">Lacks conserved residue(s) required for the propagation of feature annotation.</text>
</comment>
<dbReference type="EMBL" id="ADFR01000007">
    <property type="protein sequence ID" value="EFC05795.1"/>
    <property type="molecule type" value="Genomic_DNA"/>
</dbReference>
<evidence type="ECO:0000256" key="7">
    <source>
        <dbReference type="ARBA" id="ARBA00023229"/>
    </source>
</evidence>
<feature type="binding site" evidence="9">
    <location>
        <position position="148"/>
    </location>
    <ligand>
        <name>1-deoxy-D-xylulose 5-phosphate</name>
        <dbReference type="ChEBI" id="CHEBI:57792"/>
    </ligand>
</feature>
<dbReference type="EC" id="1.1.1.267" evidence="9"/>
<dbReference type="SUPFAM" id="SSF55347">
    <property type="entry name" value="Glyceraldehyde-3-phosphate dehydrogenase-like, C-terminal domain"/>
    <property type="match status" value="1"/>
</dbReference>
<feature type="binding site" evidence="9">
    <location>
        <position position="217"/>
    </location>
    <ligand>
        <name>Mn(2+)</name>
        <dbReference type="ChEBI" id="CHEBI:29035"/>
    </ligand>
</feature>
<evidence type="ECO:0000256" key="5">
    <source>
        <dbReference type="ARBA" id="ARBA00023002"/>
    </source>
</evidence>
<dbReference type="InterPro" id="IPR003821">
    <property type="entry name" value="DXP_reductoisomerase"/>
</dbReference>
<evidence type="ECO:0000256" key="9">
    <source>
        <dbReference type="HAMAP-Rule" id="MF_00183"/>
    </source>
</evidence>
<dbReference type="PIRSF" id="PIRSF006205">
    <property type="entry name" value="Dxp_reductismrs"/>
    <property type="match status" value="1"/>
</dbReference>
<feature type="domain" description="1-deoxy-D-xylulose 5-phosphate reductoisomerase C-terminal" evidence="11">
    <location>
        <begin position="142"/>
        <end position="225"/>
    </location>
</feature>
<organism evidence="13 14">
    <name type="scientific">Bulleidia extructa W1219</name>
    <dbReference type="NCBI Taxonomy" id="679192"/>
    <lineage>
        <taxon>Bacteria</taxon>
        <taxon>Bacillati</taxon>
        <taxon>Bacillota</taxon>
        <taxon>Erysipelotrichia</taxon>
        <taxon>Erysipelotrichales</taxon>
        <taxon>Erysipelotrichaceae</taxon>
        <taxon>Bulleidia</taxon>
    </lineage>
</organism>
<feature type="binding site" evidence="9">
    <location>
        <position position="148"/>
    </location>
    <ligand>
        <name>Mn(2+)</name>
        <dbReference type="ChEBI" id="CHEBI:29035"/>
    </ligand>
</feature>
<dbReference type="Pfam" id="PF08436">
    <property type="entry name" value="DXP_redisom_C"/>
    <property type="match status" value="1"/>
</dbReference>
<dbReference type="GO" id="GO:0030604">
    <property type="term" value="F:1-deoxy-D-xylulose-5-phosphate reductoisomerase activity"/>
    <property type="evidence" value="ECO:0007669"/>
    <property type="project" value="UniProtKB-UniRule"/>
</dbReference>
<dbReference type="SUPFAM" id="SSF69055">
    <property type="entry name" value="1-deoxy-D-xylulose-5-phosphate reductoisomerase, C-terminal domain"/>
    <property type="match status" value="1"/>
</dbReference>
<feature type="binding site" evidence="9">
    <location>
        <position position="36"/>
    </location>
    <ligand>
        <name>NADPH</name>
        <dbReference type="ChEBI" id="CHEBI:57783"/>
    </ligand>
</feature>
<feature type="binding site" evidence="9">
    <location>
        <position position="120"/>
    </location>
    <ligand>
        <name>NADPH</name>
        <dbReference type="ChEBI" id="CHEBI:57783"/>
    </ligand>
</feature>
<evidence type="ECO:0000313" key="13">
    <source>
        <dbReference type="EMBL" id="EFC05795.1"/>
    </source>
</evidence>
<reference evidence="14" key="1">
    <citation type="submission" date="2009-12" db="EMBL/GenBank/DDBJ databases">
        <title>Sequence of Clostridiales genomosp. BVAB3 str. UPII9-5.</title>
        <authorList>
            <person name="Madupu R."/>
            <person name="Durkin A.S."/>
            <person name="Torralba M."/>
            <person name="Methe B."/>
            <person name="Sutton G.G."/>
            <person name="Strausberg R.L."/>
            <person name="Nelson K.E."/>
        </authorList>
    </citation>
    <scope>NUCLEOTIDE SEQUENCE [LARGE SCALE GENOMIC DNA]</scope>
    <source>
        <strain evidence="14">W1219</strain>
    </source>
</reference>
<dbReference type="OrthoDB" id="9806546at2"/>
<dbReference type="UniPathway" id="UPA00056">
    <property type="reaction ID" value="UER00092"/>
</dbReference>
<keyword evidence="3 9" id="KW-0479">Metal-binding</keyword>
<feature type="binding site" evidence="9">
    <location>
        <position position="147"/>
    </location>
    <ligand>
        <name>1-deoxy-D-xylulose 5-phosphate</name>
        <dbReference type="ChEBI" id="CHEBI:57792"/>
    </ligand>
</feature>
<comment type="function">
    <text evidence="9">Catalyzes the NADPH-dependent rearrangement and reduction of 1-deoxy-D-xylulose-5-phosphate (DXP) to 2-C-methyl-D-erythritol 4-phosphate (MEP).</text>
</comment>
<accession>D2MNQ9</accession>
<keyword evidence="14" id="KW-1185">Reference proteome</keyword>
<dbReference type="InterPro" id="IPR026877">
    <property type="entry name" value="DXPR_C"/>
</dbReference>
<feature type="binding site" evidence="9">
    <location>
        <position position="213"/>
    </location>
    <ligand>
        <name>1-deoxy-D-xylulose 5-phosphate</name>
        <dbReference type="ChEBI" id="CHEBI:57792"/>
    </ligand>
</feature>
<protein>
    <recommendedName>
        <fullName evidence="9">1-deoxy-D-xylulose 5-phosphate reductoisomerase</fullName>
        <shortName evidence="9">DXP reductoisomerase</shortName>
        <ecNumber evidence="9">1.1.1.267</ecNumber>
    </recommendedName>
    <alternativeName>
        <fullName evidence="9">1-deoxyxylulose-5-phosphate reductoisomerase</fullName>
    </alternativeName>
    <alternativeName>
        <fullName evidence="9">2-C-methyl-D-erythritol 4-phosphate synthase</fullName>
    </alternativeName>
</protein>
<comment type="caution">
    <text evidence="13">The sequence shown here is derived from an EMBL/GenBank/DDBJ whole genome shotgun (WGS) entry which is preliminary data.</text>
</comment>
<evidence type="ECO:0000256" key="2">
    <source>
        <dbReference type="ARBA" id="ARBA00006825"/>
    </source>
</evidence>
<dbReference type="Pfam" id="PF02670">
    <property type="entry name" value="DXP_reductoisom"/>
    <property type="match status" value="1"/>
</dbReference>
<gene>
    <name evidence="9 13" type="primary">dxr</name>
    <name evidence="13" type="ORF">HMPREF9013_0720</name>
</gene>
<dbReference type="STRING" id="679192.HMPREF9013_0720"/>
<comment type="pathway">
    <text evidence="1 9">Isoprenoid biosynthesis; isopentenyl diphosphate biosynthesis via DXP pathway; isopentenyl diphosphate from 1-deoxy-D-xylulose 5-phosphate: step 1/6.</text>
</comment>
<keyword evidence="4 9" id="KW-0521">NADP</keyword>
<proteinExistence type="inferred from homology"/>
<feature type="binding site" evidence="9">
    <location>
        <position position="201"/>
    </location>
    <ligand>
        <name>NADPH</name>
        <dbReference type="ChEBI" id="CHEBI:57783"/>
    </ligand>
</feature>
<feature type="binding site" evidence="9">
    <location>
        <position position="13"/>
    </location>
    <ligand>
        <name>NADPH</name>
        <dbReference type="ChEBI" id="CHEBI:57783"/>
    </ligand>
</feature>
<dbReference type="InterPro" id="IPR013644">
    <property type="entry name" value="DXP_reductoisomerase_C"/>
</dbReference>
<dbReference type="Pfam" id="PF13288">
    <property type="entry name" value="DXPR_C"/>
    <property type="match status" value="1"/>
</dbReference>
<feature type="binding site" evidence="9">
    <location>
        <position position="172"/>
    </location>
    <ligand>
        <name>1-deoxy-D-xylulose 5-phosphate</name>
        <dbReference type="ChEBI" id="CHEBI:57792"/>
    </ligand>
</feature>
<feature type="domain" description="1-deoxy-D-xylulose 5-phosphate reductoisomerase N-terminal" evidence="10">
    <location>
        <begin position="4"/>
        <end position="128"/>
    </location>
</feature>
<keyword evidence="13" id="KW-0413">Isomerase</keyword>
<feature type="binding site" evidence="9">
    <location>
        <position position="146"/>
    </location>
    <ligand>
        <name>Mn(2+)</name>
        <dbReference type="ChEBI" id="CHEBI:29035"/>
    </ligand>
</feature>
<dbReference type="RefSeq" id="WP_006627127.1">
    <property type="nucleotide sequence ID" value="NZ_ADFR01000007.1"/>
</dbReference>
<feature type="binding site" evidence="9">
    <location>
        <position position="11"/>
    </location>
    <ligand>
        <name>NADPH</name>
        <dbReference type="ChEBI" id="CHEBI:57783"/>
    </ligand>
</feature>
<dbReference type="InterPro" id="IPR013512">
    <property type="entry name" value="DXP_reductoisomerase_N"/>
</dbReference>
<name>D2MNQ9_9FIRM</name>